<name>A0A0F9BGC4_9ZZZZ</name>
<keyword evidence="2" id="KW-0812">Transmembrane</keyword>
<proteinExistence type="predicted"/>
<dbReference type="EMBL" id="LAZR01037907">
    <property type="protein sequence ID" value="KKL20944.1"/>
    <property type="molecule type" value="Genomic_DNA"/>
</dbReference>
<protein>
    <submittedName>
        <fullName evidence="3">Uncharacterized protein</fullName>
    </submittedName>
</protein>
<reference evidence="3" key="1">
    <citation type="journal article" date="2015" name="Nature">
        <title>Complex archaea that bridge the gap between prokaryotes and eukaryotes.</title>
        <authorList>
            <person name="Spang A."/>
            <person name="Saw J.H."/>
            <person name="Jorgensen S.L."/>
            <person name="Zaremba-Niedzwiedzka K."/>
            <person name="Martijn J."/>
            <person name="Lind A.E."/>
            <person name="van Eijk R."/>
            <person name="Schleper C."/>
            <person name="Guy L."/>
            <person name="Ettema T.J."/>
        </authorList>
    </citation>
    <scope>NUCLEOTIDE SEQUENCE</scope>
</reference>
<comment type="caution">
    <text evidence="3">The sequence shown here is derived from an EMBL/GenBank/DDBJ whole genome shotgun (WGS) entry which is preliminary data.</text>
</comment>
<gene>
    <name evidence="3" type="ORF">LCGC14_2450410</name>
</gene>
<organism evidence="3">
    <name type="scientific">marine sediment metagenome</name>
    <dbReference type="NCBI Taxonomy" id="412755"/>
    <lineage>
        <taxon>unclassified sequences</taxon>
        <taxon>metagenomes</taxon>
        <taxon>ecological metagenomes</taxon>
    </lineage>
</organism>
<feature type="region of interest" description="Disordered" evidence="1">
    <location>
        <begin position="247"/>
        <end position="269"/>
    </location>
</feature>
<evidence type="ECO:0000256" key="2">
    <source>
        <dbReference type="SAM" id="Phobius"/>
    </source>
</evidence>
<keyword evidence="2" id="KW-1133">Transmembrane helix</keyword>
<evidence type="ECO:0000313" key="3">
    <source>
        <dbReference type="EMBL" id="KKL20944.1"/>
    </source>
</evidence>
<sequence length="282" mass="31108">MFRMKPLTAGIVAVALTFFASAAAYAQTETGNAYTYKIAVERHLEARLYKVLKEVTKVEDLVIIVSAEVTTPDEKQGSGKRALLLPGVPTRERLGVEGATTTEGAQSSVIVQSLKLTVLVDSSTSQTTIDTIHDVALSALDFDPDRGDRIEIRKVDYLSHRFKWGVLMLPQNLIIIILGIVGSVFLAAAALFFMNPFRSLAVSIKDIDWPTVRGTPAHNDLMPLSRTMPSEDYYREARTMTTRLQPHMQPRAPLPGGSVLSRATTSPAPASCLKKRRLRTWR</sequence>
<feature type="transmembrane region" description="Helical" evidence="2">
    <location>
        <begin position="173"/>
        <end position="194"/>
    </location>
</feature>
<accession>A0A0F9BGC4</accession>
<keyword evidence="2" id="KW-0472">Membrane</keyword>
<evidence type="ECO:0000256" key="1">
    <source>
        <dbReference type="SAM" id="MobiDB-lite"/>
    </source>
</evidence>
<dbReference type="AlphaFoldDB" id="A0A0F9BGC4"/>